<accession>Q2T5W4</accession>
<dbReference type="Gene3D" id="3.40.630.30">
    <property type="match status" value="1"/>
</dbReference>
<feature type="domain" description="N-acetyltransferase" evidence="3">
    <location>
        <begin position="131"/>
        <end position="277"/>
    </location>
</feature>
<evidence type="ECO:0000256" key="2">
    <source>
        <dbReference type="ARBA" id="ARBA00023315"/>
    </source>
</evidence>
<dbReference type="SUPFAM" id="SSF55729">
    <property type="entry name" value="Acyl-CoA N-acyltransferases (Nat)"/>
    <property type="match status" value="1"/>
</dbReference>
<dbReference type="InterPro" id="IPR000182">
    <property type="entry name" value="GNAT_dom"/>
</dbReference>
<name>Q2T5W4_BURTA</name>
<dbReference type="Pfam" id="PF00583">
    <property type="entry name" value="Acetyltransf_1"/>
    <property type="match status" value="1"/>
</dbReference>
<dbReference type="GeneID" id="45118690"/>
<gene>
    <name evidence="4" type="ordered locus">BTH_II1239</name>
</gene>
<dbReference type="Proteomes" id="UP000001930">
    <property type="component" value="Chromosome II"/>
</dbReference>
<evidence type="ECO:0000259" key="3">
    <source>
        <dbReference type="PROSITE" id="PS51186"/>
    </source>
</evidence>
<dbReference type="RefSeq" id="WP_009896840.1">
    <property type="nucleotide sequence ID" value="NC_007650.1"/>
</dbReference>
<sequence length="281" mass="30319">MDRAHRESASPVETLLDGMIGKNAYFPRRIGGAMRVHALGDHAVVNSGLATDTFNLVISRAADGAQANAVAPIARDFDEAGLPAAWWTCRSGPDAAFSRALGDAGFVDDETSVGMLAELDALPCVEPPRGFRVRQISEAGDVARFGALICALFDPPDPFVDAFYLHVAALEIDTAEPLKLFIGEIDGRAVSTAALYLDAGTAHVFDISTAAHARRRGYARAITHFVLAHARDRLGADRAALQASPEGLNVYRRLGFRPVCEFRVYSNRAAVLERSHDQHPR</sequence>
<dbReference type="InterPro" id="IPR016181">
    <property type="entry name" value="Acyl_CoA_acyltransferase"/>
</dbReference>
<dbReference type="InterPro" id="IPR050832">
    <property type="entry name" value="Bact_Acetyltransf"/>
</dbReference>
<proteinExistence type="predicted"/>
<keyword evidence="2" id="KW-0012">Acyltransferase</keyword>
<evidence type="ECO:0000313" key="4">
    <source>
        <dbReference type="EMBL" id="ABC34220.1"/>
    </source>
</evidence>
<dbReference type="GO" id="GO:0016747">
    <property type="term" value="F:acyltransferase activity, transferring groups other than amino-acyl groups"/>
    <property type="evidence" value="ECO:0007669"/>
    <property type="project" value="InterPro"/>
</dbReference>
<dbReference type="CDD" id="cd04301">
    <property type="entry name" value="NAT_SF"/>
    <property type="match status" value="1"/>
</dbReference>
<dbReference type="AlphaFoldDB" id="Q2T5W4"/>
<dbReference type="PROSITE" id="PS51186">
    <property type="entry name" value="GNAT"/>
    <property type="match status" value="1"/>
</dbReference>
<protein>
    <submittedName>
        <fullName evidence="4">Acetyltransferase, GNAT family</fullName>
    </submittedName>
</protein>
<keyword evidence="1" id="KW-0808">Transferase</keyword>
<evidence type="ECO:0000256" key="1">
    <source>
        <dbReference type="ARBA" id="ARBA00022679"/>
    </source>
</evidence>
<dbReference type="HOGENOM" id="CLU_072512_1_0_4"/>
<dbReference type="KEGG" id="bte:BTH_II1239"/>
<keyword evidence="5" id="KW-1185">Reference proteome</keyword>
<dbReference type="PANTHER" id="PTHR43877">
    <property type="entry name" value="AMINOALKYLPHOSPHONATE N-ACETYLTRANSFERASE-RELATED-RELATED"/>
    <property type="match status" value="1"/>
</dbReference>
<dbReference type="EMBL" id="CP000085">
    <property type="protein sequence ID" value="ABC34220.1"/>
    <property type="molecule type" value="Genomic_DNA"/>
</dbReference>
<dbReference type="PANTHER" id="PTHR43877:SF2">
    <property type="entry name" value="AMINOALKYLPHOSPHONATE N-ACETYLTRANSFERASE-RELATED"/>
    <property type="match status" value="1"/>
</dbReference>
<evidence type="ECO:0000313" key="5">
    <source>
        <dbReference type="Proteomes" id="UP000001930"/>
    </source>
</evidence>
<reference evidence="4 5" key="1">
    <citation type="journal article" date="2005" name="BMC Genomics">
        <title>Bacterial genome adaptation to niches: divergence of the potential virulence genes in three Burkholderia species of different survival strategies.</title>
        <authorList>
            <person name="Kim H.S."/>
            <person name="Schell M.A."/>
            <person name="Yu Y."/>
            <person name="Ulrich R.L."/>
            <person name="Sarria S.H."/>
            <person name="Nierman W.C."/>
            <person name="DeShazer D."/>
        </authorList>
    </citation>
    <scope>NUCLEOTIDE SEQUENCE [LARGE SCALE GENOMIC DNA]</scope>
    <source>
        <strain evidence="5">ATCC 700388 / DSM 13276 / CCUG 48851 / CIP 106301 / E264</strain>
    </source>
</reference>
<organism evidence="4 5">
    <name type="scientific">Burkholderia thailandensis (strain ATCC 700388 / DSM 13276 / CCUG 48851 / CIP 106301 / E264)</name>
    <dbReference type="NCBI Taxonomy" id="271848"/>
    <lineage>
        <taxon>Bacteria</taxon>
        <taxon>Pseudomonadati</taxon>
        <taxon>Pseudomonadota</taxon>
        <taxon>Betaproteobacteria</taxon>
        <taxon>Burkholderiales</taxon>
        <taxon>Burkholderiaceae</taxon>
        <taxon>Burkholderia</taxon>
        <taxon>pseudomallei group</taxon>
    </lineage>
</organism>